<dbReference type="EMBL" id="BONX01000046">
    <property type="protein sequence ID" value="GIG99644.1"/>
    <property type="molecule type" value="Genomic_DNA"/>
</dbReference>
<protein>
    <submittedName>
        <fullName evidence="2">Uncharacterized protein</fullName>
    </submittedName>
</protein>
<accession>A0ABQ4EYB8</accession>
<feature type="region of interest" description="Disordered" evidence="1">
    <location>
        <begin position="1"/>
        <end position="66"/>
    </location>
</feature>
<reference evidence="2 3" key="1">
    <citation type="submission" date="2021-01" db="EMBL/GenBank/DDBJ databases">
        <title>Whole genome shotgun sequence of Plantactinospora mayteni NBRC 109088.</title>
        <authorList>
            <person name="Komaki H."/>
            <person name="Tamura T."/>
        </authorList>
    </citation>
    <scope>NUCLEOTIDE SEQUENCE [LARGE SCALE GENOMIC DNA]</scope>
    <source>
        <strain evidence="2 3">NBRC 109088</strain>
    </source>
</reference>
<organism evidence="2 3">
    <name type="scientific">Plantactinospora mayteni</name>
    <dbReference type="NCBI Taxonomy" id="566021"/>
    <lineage>
        <taxon>Bacteria</taxon>
        <taxon>Bacillati</taxon>
        <taxon>Actinomycetota</taxon>
        <taxon>Actinomycetes</taxon>
        <taxon>Micromonosporales</taxon>
        <taxon>Micromonosporaceae</taxon>
        <taxon>Plantactinospora</taxon>
    </lineage>
</organism>
<feature type="region of interest" description="Disordered" evidence="1">
    <location>
        <begin position="88"/>
        <end position="107"/>
    </location>
</feature>
<evidence type="ECO:0000313" key="2">
    <source>
        <dbReference type="EMBL" id="GIG99644.1"/>
    </source>
</evidence>
<sequence>MRSRRLSATLPPSGQRDSADRQPPGTGRRSGSPAEAPGIGYPGSPVAAPNRFRPGQPGAIRGTGSAARLRAGPAPIDSAAMSLCRERISQPSAVRPDTPAERGEVTA</sequence>
<gene>
    <name evidence="2" type="ORF">Pma05_62170</name>
</gene>
<dbReference type="Proteomes" id="UP000621500">
    <property type="component" value="Unassembled WGS sequence"/>
</dbReference>
<proteinExistence type="predicted"/>
<comment type="caution">
    <text evidence="2">The sequence shown here is derived from an EMBL/GenBank/DDBJ whole genome shotgun (WGS) entry which is preliminary data.</text>
</comment>
<feature type="compositionally biased region" description="Basic and acidic residues" evidence="1">
    <location>
        <begin position="98"/>
        <end position="107"/>
    </location>
</feature>
<name>A0ABQ4EYB8_9ACTN</name>
<keyword evidence="3" id="KW-1185">Reference proteome</keyword>
<evidence type="ECO:0000313" key="3">
    <source>
        <dbReference type="Proteomes" id="UP000621500"/>
    </source>
</evidence>
<evidence type="ECO:0000256" key="1">
    <source>
        <dbReference type="SAM" id="MobiDB-lite"/>
    </source>
</evidence>